<proteinExistence type="predicted"/>
<accession>A0A450UV93</accession>
<feature type="domain" description="Thioesterase" evidence="1">
    <location>
        <begin position="37"/>
        <end position="162"/>
    </location>
</feature>
<evidence type="ECO:0000313" key="2">
    <source>
        <dbReference type="EMBL" id="VFJ88108.1"/>
    </source>
</evidence>
<gene>
    <name evidence="2" type="ORF">BECKH772A_GA0070896_100072</name>
    <name evidence="3" type="ORF">BECKH772B_GA0070898_100082</name>
    <name evidence="4" type="ORF">BECKH772C_GA0070978_100072</name>
</gene>
<reference evidence="4" key="1">
    <citation type="submission" date="2019-02" db="EMBL/GenBank/DDBJ databases">
        <authorList>
            <person name="Gruber-Vodicka R. H."/>
            <person name="Seah K. B. B."/>
        </authorList>
    </citation>
    <scope>NUCLEOTIDE SEQUENCE</scope>
    <source>
        <strain evidence="4">BECK_SA2B12</strain>
        <strain evidence="2">BECK_SA2B15</strain>
        <strain evidence="3">BECK_SA2B20</strain>
    </source>
</reference>
<dbReference type="AlphaFoldDB" id="A0A450UV93"/>
<dbReference type="EMBL" id="CAADFG010000007">
    <property type="protein sequence ID" value="VFJ88108.1"/>
    <property type="molecule type" value="Genomic_DNA"/>
</dbReference>
<name>A0A450UV93_9GAMM</name>
<sequence length="238" mass="25497">MAVLHGFYAGSVSRGSAQPSTLVPIAPRGNKVGHKTPLFCVAGILGNVFDFHPLSRCLGPEQPVYGLRALGLDEDSPPYTRMEDMAAHHIEAIRTVQPNGPYAIAGYSFGGKVAFEMARQLVQQGHGISLLAVVDIHLAVPESEKRVSEWGRAETIMWFARIYGGALPKGLRISHETLWSLDEQGQLAYSFGALDRSRADIDSGGIETAVIGFQGQPSSGGRICAGENPGSHHRPAGR</sequence>
<dbReference type="EMBL" id="CAADFJ010000007">
    <property type="protein sequence ID" value="VFJ96474.1"/>
    <property type="molecule type" value="Genomic_DNA"/>
</dbReference>
<dbReference type="InterPro" id="IPR029058">
    <property type="entry name" value="AB_hydrolase_fold"/>
</dbReference>
<organism evidence="4">
    <name type="scientific">Candidatus Kentrum eta</name>
    <dbReference type="NCBI Taxonomy" id="2126337"/>
    <lineage>
        <taxon>Bacteria</taxon>
        <taxon>Pseudomonadati</taxon>
        <taxon>Pseudomonadota</taxon>
        <taxon>Gammaproteobacteria</taxon>
        <taxon>Candidatus Kentrum</taxon>
    </lineage>
</organism>
<dbReference type="Pfam" id="PF00975">
    <property type="entry name" value="Thioesterase"/>
    <property type="match status" value="1"/>
</dbReference>
<dbReference type="InterPro" id="IPR001031">
    <property type="entry name" value="Thioesterase"/>
</dbReference>
<dbReference type="SUPFAM" id="SSF53474">
    <property type="entry name" value="alpha/beta-Hydrolases"/>
    <property type="match status" value="1"/>
</dbReference>
<dbReference type="Gene3D" id="3.40.50.1820">
    <property type="entry name" value="alpha/beta hydrolase"/>
    <property type="match status" value="1"/>
</dbReference>
<protein>
    <submittedName>
        <fullName evidence="4">Thioesterase domain-containing protein</fullName>
    </submittedName>
</protein>
<evidence type="ECO:0000259" key="1">
    <source>
        <dbReference type="Pfam" id="PF00975"/>
    </source>
</evidence>
<evidence type="ECO:0000313" key="3">
    <source>
        <dbReference type="EMBL" id="VFJ90104.1"/>
    </source>
</evidence>
<evidence type="ECO:0000313" key="4">
    <source>
        <dbReference type="EMBL" id="VFJ96474.1"/>
    </source>
</evidence>
<dbReference type="EMBL" id="CAADFI010000008">
    <property type="protein sequence ID" value="VFJ90104.1"/>
    <property type="molecule type" value="Genomic_DNA"/>
</dbReference>